<dbReference type="PANTHER" id="PTHR10010">
    <property type="entry name" value="SOLUTE CARRIER FAMILY 34 SODIUM PHOSPHATE , MEMBER 2-RELATED"/>
    <property type="match status" value="1"/>
</dbReference>
<sequence length="567" mass="61697">MWRIILDALPSLLGGLALFIFGMNFMGEGLQKAAGEKMRHILKILTKNPLIGILVGMIVTTVIQSSSATTVMVVGFVSAGLMSLRQAIGVIFGANIGTTITAWLVSIKLNEFAFHILAIGFIVFFFSKNQRIKFIGQIFFGFGMLFVGLNIMSDAMKPLAGSVEIQNLMASVSNNRVLGVIIGTVVTAIVQSSSAVIAVIQKLALAATPDGLPLISLTAAIPLVLGSNIGTTITAVLASIGASLNAKRAALVHVLFNLIGSILFIFFVPQAAWVVGQFMGSVAADNMDVAIANFHTFFNVVNTIIMLPLISVLEKVVCRIFRGEELMVETSLANIDPKVFGTPSIAMNLAVNELKQMSKFVQGMVRSARQSIVASDLTAVEETSRLEDIVDMLRREVVDFLSKILTHSLTPGQSVRLTGLMRIAHDIEKMGDNCKDISEIAQNMINARIAFSEAAIGEINEAFLDIEQITADMRKALEDGDIEAAKNVLRLEARFDERERTLRERHIERLNKGECKPAAAINFLELIHYIERITDSCKNVAEAVMDDLSHKLFSEHDTKQIPAGKHA</sequence>
<name>A0A1M6IGU6_9FIRM</name>
<evidence type="ECO:0000256" key="6">
    <source>
        <dbReference type="SAM" id="Phobius"/>
    </source>
</evidence>
<evidence type="ECO:0000256" key="5">
    <source>
        <dbReference type="ARBA" id="ARBA00023136"/>
    </source>
</evidence>
<reference evidence="8 9" key="1">
    <citation type="submission" date="2016-11" db="EMBL/GenBank/DDBJ databases">
        <authorList>
            <person name="Varghese N."/>
            <person name="Submissions S."/>
        </authorList>
    </citation>
    <scope>NUCLEOTIDE SEQUENCE [LARGE SCALE GENOMIC DNA]</scope>
    <source>
        <strain evidence="8 9">DSM 19027</strain>
    </source>
</reference>
<feature type="transmembrane region" description="Helical" evidence="6">
    <location>
        <begin position="134"/>
        <end position="156"/>
    </location>
</feature>
<dbReference type="AlphaFoldDB" id="A0A1M6IGU6"/>
<dbReference type="EMBL" id="FQZP01000043">
    <property type="protein sequence ID" value="SHJ33652.1"/>
    <property type="molecule type" value="Genomic_DNA"/>
</dbReference>
<dbReference type="InterPro" id="IPR026022">
    <property type="entry name" value="PhoU_dom"/>
</dbReference>
<evidence type="ECO:0000313" key="8">
    <source>
        <dbReference type="EMBL" id="SHJ33652.1"/>
    </source>
</evidence>
<dbReference type="RefSeq" id="WP_149679237.1">
    <property type="nucleotide sequence ID" value="NZ_FQZP01000043.1"/>
</dbReference>
<dbReference type="GO" id="GO:0005886">
    <property type="term" value="C:plasma membrane"/>
    <property type="evidence" value="ECO:0007669"/>
    <property type="project" value="UniProtKB-SubCell"/>
</dbReference>
<evidence type="ECO:0000256" key="1">
    <source>
        <dbReference type="ARBA" id="ARBA00004651"/>
    </source>
</evidence>
<dbReference type="Pfam" id="PF02690">
    <property type="entry name" value="Na_Pi_cotrans"/>
    <property type="match status" value="1"/>
</dbReference>
<dbReference type="InterPro" id="IPR038078">
    <property type="entry name" value="PhoU-like_sf"/>
</dbReference>
<dbReference type="OrthoDB" id="9763003at2"/>
<proteinExistence type="predicted"/>
<evidence type="ECO:0000313" key="9">
    <source>
        <dbReference type="Proteomes" id="UP000324781"/>
    </source>
</evidence>
<feature type="domain" description="PhoU" evidence="7">
    <location>
        <begin position="354"/>
        <end position="440"/>
    </location>
</feature>
<dbReference type="NCBIfam" id="NF037997">
    <property type="entry name" value="Na_Pi_symport"/>
    <property type="match status" value="1"/>
</dbReference>
<keyword evidence="5 6" id="KW-0472">Membrane</keyword>
<comment type="subcellular location">
    <subcellularLocation>
        <location evidence="1">Cell membrane</location>
        <topology evidence="1">Multi-pass membrane protein</topology>
    </subcellularLocation>
</comment>
<dbReference type="GO" id="GO:0005436">
    <property type="term" value="F:sodium:phosphate symporter activity"/>
    <property type="evidence" value="ECO:0007669"/>
    <property type="project" value="InterPro"/>
</dbReference>
<feature type="domain" description="PhoU" evidence="7">
    <location>
        <begin position="466"/>
        <end position="544"/>
    </location>
</feature>
<protein>
    <submittedName>
        <fullName evidence="8">Phosphate:Na+ symporter</fullName>
    </submittedName>
</protein>
<feature type="transmembrane region" description="Helical" evidence="6">
    <location>
        <begin position="12"/>
        <end position="30"/>
    </location>
</feature>
<feature type="transmembrane region" description="Helical" evidence="6">
    <location>
        <begin position="212"/>
        <end position="238"/>
    </location>
</feature>
<dbReference type="Gene3D" id="1.20.58.220">
    <property type="entry name" value="Phosphate transport system protein phou homolog 2, domain 2"/>
    <property type="match status" value="1"/>
</dbReference>
<dbReference type="Proteomes" id="UP000324781">
    <property type="component" value="Unassembled WGS sequence"/>
</dbReference>
<gene>
    <name evidence="8" type="ORF">SAMN05444373_10436</name>
</gene>
<dbReference type="NCBIfam" id="TIGR00704">
    <property type="entry name" value="NaPi_cotrn_rel"/>
    <property type="match status" value="1"/>
</dbReference>
<organism evidence="8 9">
    <name type="scientific">Thermoclostridium caenicola</name>
    <dbReference type="NCBI Taxonomy" id="659425"/>
    <lineage>
        <taxon>Bacteria</taxon>
        <taxon>Bacillati</taxon>
        <taxon>Bacillota</taxon>
        <taxon>Clostridia</taxon>
        <taxon>Eubacteriales</taxon>
        <taxon>Oscillospiraceae</taxon>
        <taxon>Thermoclostridium</taxon>
    </lineage>
</organism>
<keyword evidence="3 6" id="KW-0812">Transmembrane</keyword>
<keyword evidence="9" id="KW-1185">Reference proteome</keyword>
<evidence type="ECO:0000256" key="4">
    <source>
        <dbReference type="ARBA" id="ARBA00022989"/>
    </source>
</evidence>
<evidence type="ECO:0000259" key="7">
    <source>
        <dbReference type="Pfam" id="PF01895"/>
    </source>
</evidence>
<feature type="transmembrane region" description="Helical" evidence="6">
    <location>
        <begin position="294"/>
        <end position="313"/>
    </location>
</feature>
<feature type="transmembrane region" description="Helical" evidence="6">
    <location>
        <begin position="112"/>
        <end position="128"/>
    </location>
</feature>
<dbReference type="GO" id="GO:0044341">
    <property type="term" value="P:sodium-dependent phosphate transport"/>
    <property type="evidence" value="ECO:0007669"/>
    <property type="project" value="InterPro"/>
</dbReference>
<dbReference type="SUPFAM" id="SSF109755">
    <property type="entry name" value="PhoU-like"/>
    <property type="match status" value="1"/>
</dbReference>
<keyword evidence="2" id="KW-1003">Cell membrane</keyword>
<dbReference type="PANTHER" id="PTHR10010:SF46">
    <property type="entry name" value="SODIUM-DEPENDENT PHOSPHATE TRANSPORT PROTEIN 2B"/>
    <property type="match status" value="1"/>
</dbReference>
<feature type="transmembrane region" description="Helical" evidence="6">
    <location>
        <begin position="177"/>
        <end position="200"/>
    </location>
</feature>
<feature type="transmembrane region" description="Helical" evidence="6">
    <location>
        <begin position="250"/>
        <end position="274"/>
    </location>
</feature>
<dbReference type="InterPro" id="IPR004633">
    <property type="entry name" value="NaPi_cotrn-rel/YqeW-like"/>
</dbReference>
<dbReference type="Pfam" id="PF01895">
    <property type="entry name" value="PhoU"/>
    <property type="match status" value="2"/>
</dbReference>
<dbReference type="InterPro" id="IPR003841">
    <property type="entry name" value="Na/Pi_transpt"/>
</dbReference>
<keyword evidence="4 6" id="KW-1133">Transmembrane helix</keyword>
<feature type="transmembrane region" description="Helical" evidence="6">
    <location>
        <begin position="50"/>
        <end position="81"/>
    </location>
</feature>
<evidence type="ECO:0000256" key="3">
    <source>
        <dbReference type="ARBA" id="ARBA00022692"/>
    </source>
</evidence>
<evidence type="ECO:0000256" key="2">
    <source>
        <dbReference type="ARBA" id="ARBA00022475"/>
    </source>
</evidence>
<accession>A0A1M6IGU6</accession>